<proteinExistence type="predicted"/>
<name>A0A0N1ED13_9HELI</name>
<evidence type="ECO:0000256" key="1">
    <source>
        <dbReference type="SAM" id="MobiDB-lite"/>
    </source>
</evidence>
<protein>
    <submittedName>
        <fullName evidence="2">Uncharacterized protein</fullName>
    </submittedName>
</protein>
<sequence length="342" mass="39721">MKKSINSFMHTYSIAHFDMDFNRRQVLKNLRDISLLGIGSVLGIHFFRDFKQILSPLQSQVLDTAQSFFDSNVPQAILSLPLESFFVPHEYASILETRLTREQGNKQGFIIPLAFDNHTNRYLPAPIKHINSPFLSYHYDTLESLCKDLEAEGFYMRMLNGDFVYTIQKELFVFLQDNIKYFKSKEALYNEYKKIEQASNNKSDEDIPLAIEAYHRAMDYLDNLAQGDFNTYLQNDKINSSKHRDFLKDLEIIGNNNLKALYLGINAKQERKDKGMIESDFKENKKKENRNDSNSNNNKTKDNKTNTKQSRPKLIGRLASMIVDTRRVDSRGGEEAKIKQNL</sequence>
<evidence type="ECO:0000313" key="2">
    <source>
        <dbReference type="EMBL" id="KPH56570.1"/>
    </source>
</evidence>
<dbReference type="RefSeq" id="WP_054197449.1">
    <property type="nucleotide sequence ID" value="NZ_JNOC01000001.1"/>
</dbReference>
<comment type="caution">
    <text evidence="2">The sequence shown here is derived from an EMBL/GenBank/DDBJ whole genome shotgun (WGS) entry which is preliminary data.</text>
</comment>
<accession>A0A0N1ED13</accession>
<dbReference type="PATRIC" id="fig|35818.11.peg.18"/>
<dbReference type="EMBL" id="JNOC01000001">
    <property type="protein sequence ID" value="KPH56570.1"/>
    <property type="molecule type" value="Genomic_DNA"/>
</dbReference>
<dbReference type="AlphaFoldDB" id="A0A0N1ED13"/>
<gene>
    <name evidence="2" type="ORF">HPU229334_00095</name>
</gene>
<evidence type="ECO:0000313" key="3">
    <source>
        <dbReference type="Proteomes" id="UP000037997"/>
    </source>
</evidence>
<organism evidence="2 3">
    <name type="scientific">Helicobacter pullorum</name>
    <dbReference type="NCBI Taxonomy" id="35818"/>
    <lineage>
        <taxon>Bacteria</taxon>
        <taxon>Pseudomonadati</taxon>
        <taxon>Campylobacterota</taxon>
        <taxon>Epsilonproteobacteria</taxon>
        <taxon>Campylobacterales</taxon>
        <taxon>Helicobacteraceae</taxon>
        <taxon>Helicobacter</taxon>
    </lineage>
</organism>
<feature type="compositionally biased region" description="Basic and acidic residues" evidence="1">
    <location>
        <begin position="273"/>
        <end position="291"/>
    </location>
</feature>
<reference evidence="2 3" key="1">
    <citation type="submission" date="2014-06" db="EMBL/GenBank/DDBJ databases">
        <title>Helicobacter pullorum isolates in fresh chicken meat - phenotypic and genotypic features.</title>
        <authorList>
            <person name="Borges V."/>
            <person name="Santos A."/>
            <person name="Correia C.B."/>
            <person name="Saraiva M."/>
            <person name="Menard A."/>
            <person name="Vieira L."/>
            <person name="Sampaio D.A."/>
            <person name="Gomes J.P."/>
            <person name="Oleastro M."/>
        </authorList>
    </citation>
    <scope>NUCLEOTIDE SEQUENCE [LARGE SCALE GENOMIC DNA]</scope>
    <source>
        <strain evidence="2 3">229334/12</strain>
    </source>
</reference>
<feature type="region of interest" description="Disordered" evidence="1">
    <location>
        <begin position="273"/>
        <end position="315"/>
    </location>
</feature>
<dbReference type="Proteomes" id="UP000037997">
    <property type="component" value="Unassembled WGS sequence"/>
</dbReference>